<name>A0A8H3QJ99_9GLOM</name>
<dbReference type="InterPro" id="IPR001810">
    <property type="entry name" value="F-box_dom"/>
</dbReference>
<dbReference type="InterPro" id="IPR036047">
    <property type="entry name" value="F-box-like_dom_sf"/>
</dbReference>
<comment type="caution">
    <text evidence="2">The sequence shown here is derived from an EMBL/GenBank/DDBJ whole genome shotgun (WGS) entry which is preliminary data.</text>
</comment>
<dbReference type="Proteomes" id="UP000615446">
    <property type="component" value="Unassembled WGS sequence"/>
</dbReference>
<evidence type="ECO:0000313" key="2">
    <source>
        <dbReference type="EMBL" id="GES83030.1"/>
    </source>
</evidence>
<protein>
    <recommendedName>
        <fullName evidence="1">F-box domain-containing protein</fullName>
    </recommendedName>
</protein>
<reference evidence="2" key="1">
    <citation type="submission" date="2019-10" db="EMBL/GenBank/DDBJ databases">
        <title>Conservation and host-specific expression of non-tandemly repeated heterogenous ribosome RNA gene in arbuscular mycorrhizal fungi.</title>
        <authorList>
            <person name="Maeda T."/>
            <person name="Kobayashi Y."/>
            <person name="Nakagawa T."/>
            <person name="Ezawa T."/>
            <person name="Yamaguchi K."/>
            <person name="Bino T."/>
            <person name="Nishimoto Y."/>
            <person name="Shigenobu S."/>
            <person name="Kawaguchi M."/>
        </authorList>
    </citation>
    <scope>NUCLEOTIDE SEQUENCE</scope>
    <source>
        <strain evidence="2">HR1</strain>
    </source>
</reference>
<evidence type="ECO:0000259" key="1">
    <source>
        <dbReference type="Pfam" id="PF12937"/>
    </source>
</evidence>
<accession>A0A8H3QJ99</accession>
<dbReference type="Gene3D" id="3.80.10.10">
    <property type="entry name" value="Ribonuclease Inhibitor"/>
    <property type="match status" value="1"/>
</dbReference>
<feature type="domain" description="F-box" evidence="1">
    <location>
        <begin position="5"/>
        <end position="48"/>
    </location>
</feature>
<gene>
    <name evidence="2" type="ORF">RCL2_001020000</name>
</gene>
<dbReference type="OrthoDB" id="2305494at2759"/>
<organism evidence="2 3">
    <name type="scientific">Rhizophagus clarus</name>
    <dbReference type="NCBI Taxonomy" id="94130"/>
    <lineage>
        <taxon>Eukaryota</taxon>
        <taxon>Fungi</taxon>
        <taxon>Fungi incertae sedis</taxon>
        <taxon>Mucoromycota</taxon>
        <taxon>Glomeromycotina</taxon>
        <taxon>Glomeromycetes</taxon>
        <taxon>Glomerales</taxon>
        <taxon>Glomeraceae</taxon>
        <taxon>Rhizophagus</taxon>
    </lineage>
</organism>
<dbReference type="AlphaFoldDB" id="A0A8H3QJ99"/>
<evidence type="ECO:0000313" key="3">
    <source>
        <dbReference type="Proteomes" id="UP000615446"/>
    </source>
</evidence>
<dbReference type="Pfam" id="PF12937">
    <property type="entry name" value="F-box-like"/>
    <property type="match status" value="1"/>
</dbReference>
<proteinExistence type="predicted"/>
<sequence>MSIMSKLPAECLNEIFEYLEDDKFTLYSCLLVNRLWCGISVRMLWRNVRNYRTLIACLPKVSKDILYNNGIIVSPPTSKNPLFNYITFVKNISIYRIDNIIKIILHENQKSISIPHIKFIVAQEIFKSLMNQITSLKGLYFDSYKRLDIYNAIFISYPGAEICLKYLSKLNCHSSIYSEFFYQLSLICHNIQTLKIRFDNVISKGLMDLISVQQNLKYLGIILSYECENLLDIIPSLKNLPNTLIKLDFSGGNHIISLSFIAKLKNLQKLILSFDYNHSIEDFTKLQYVSFPQLQVLKFDYAYPRHELLIKFLEVNGKSLKEFYIGNNDNSLNLAIAKSCPNLRKLFTIFRKDELETFKMILNNCQYLESIEVWCGNDYLDERKLFDIIAKYSHKNFFELKLYYVIFTKSKLSKEELEDFFINWSNRTSRKPLSMIFFFHDSNSYNENNENMEIIEKNLLNLLKTNVNGQQYVMEKKYHLKNTNNLKKKILECFMCHRRRFTNSIALVRR</sequence>
<dbReference type="SUPFAM" id="SSF52047">
    <property type="entry name" value="RNI-like"/>
    <property type="match status" value="1"/>
</dbReference>
<dbReference type="InterPro" id="IPR032675">
    <property type="entry name" value="LRR_dom_sf"/>
</dbReference>
<dbReference type="SUPFAM" id="SSF81383">
    <property type="entry name" value="F-box domain"/>
    <property type="match status" value="1"/>
</dbReference>
<dbReference type="EMBL" id="BLAL01000066">
    <property type="protein sequence ID" value="GES83030.1"/>
    <property type="molecule type" value="Genomic_DNA"/>
</dbReference>